<evidence type="ECO:0000256" key="1">
    <source>
        <dbReference type="ARBA" id="ARBA00022741"/>
    </source>
</evidence>
<dbReference type="PANTHER" id="PTHR33359">
    <property type="entry name" value="MOLYBDOPTERIN SYNTHASE SULFUR CARRIER SUBUNIT"/>
    <property type="match status" value="1"/>
</dbReference>
<organism evidence="4 5">
    <name type="scientific">Sphingobacterium cellulitidis</name>
    <dbReference type="NCBI Taxonomy" id="1768011"/>
    <lineage>
        <taxon>Bacteria</taxon>
        <taxon>Pseudomonadati</taxon>
        <taxon>Bacteroidota</taxon>
        <taxon>Sphingobacteriia</taxon>
        <taxon>Sphingobacteriales</taxon>
        <taxon>Sphingobacteriaceae</taxon>
        <taxon>Sphingobacterium</taxon>
    </lineage>
</organism>
<reference evidence="4" key="1">
    <citation type="journal article" date="2014" name="Int. J. Syst. Evol. Microbiol.">
        <title>Complete genome sequence of Corynebacterium casei LMG S-19264T (=DSM 44701T), isolated from a smear-ripened cheese.</title>
        <authorList>
            <consortium name="US DOE Joint Genome Institute (JGI-PGF)"/>
            <person name="Walter F."/>
            <person name="Albersmeier A."/>
            <person name="Kalinowski J."/>
            <person name="Ruckert C."/>
        </authorList>
    </citation>
    <scope>NUCLEOTIDE SEQUENCE</scope>
    <source>
        <strain evidence="4">CGMCC 1.15966</strain>
    </source>
</reference>
<dbReference type="InterPro" id="IPR044672">
    <property type="entry name" value="MOCS2A"/>
</dbReference>
<dbReference type="Gene3D" id="3.10.20.30">
    <property type="match status" value="1"/>
</dbReference>
<evidence type="ECO:0000313" key="4">
    <source>
        <dbReference type="EMBL" id="GGE15418.1"/>
    </source>
</evidence>
<dbReference type="CDD" id="cd00754">
    <property type="entry name" value="Ubl_MoaD"/>
    <property type="match status" value="1"/>
</dbReference>
<dbReference type="RefSeq" id="WP_182498880.1">
    <property type="nucleotide sequence ID" value="NZ_BMKM01000002.1"/>
</dbReference>
<dbReference type="InterPro" id="IPR012675">
    <property type="entry name" value="Beta-grasp_dom_sf"/>
</dbReference>
<dbReference type="UniPathway" id="UPA00344"/>
<dbReference type="Pfam" id="PF02597">
    <property type="entry name" value="ThiS"/>
    <property type="match status" value="1"/>
</dbReference>
<dbReference type="Proteomes" id="UP000614460">
    <property type="component" value="Unassembled WGS sequence"/>
</dbReference>
<dbReference type="EMBL" id="BMKM01000002">
    <property type="protein sequence ID" value="GGE15418.1"/>
    <property type="molecule type" value="Genomic_DNA"/>
</dbReference>
<dbReference type="GO" id="GO:0006777">
    <property type="term" value="P:Mo-molybdopterin cofactor biosynthetic process"/>
    <property type="evidence" value="ECO:0007669"/>
    <property type="project" value="InterPro"/>
</dbReference>
<evidence type="ECO:0000256" key="2">
    <source>
        <dbReference type="ARBA" id="ARBA00024200"/>
    </source>
</evidence>
<dbReference type="PANTHER" id="PTHR33359:SF1">
    <property type="entry name" value="MOLYBDOPTERIN SYNTHASE SULFUR CARRIER SUBUNIT"/>
    <property type="match status" value="1"/>
</dbReference>
<dbReference type="InterPro" id="IPR003749">
    <property type="entry name" value="ThiS/MoaD-like"/>
</dbReference>
<name>A0A8H9FZL5_9SPHI</name>
<evidence type="ECO:0000256" key="3">
    <source>
        <dbReference type="ARBA" id="ARBA00024247"/>
    </source>
</evidence>
<protein>
    <recommendedName>
        <fullName evidence="3">Molybdopterin synthase sulfur carrier subunit</fullName>
    </recommendedName>
</protein>
<reference evidence="4" key="2">
    <citation type="submission" date="2020-09" db="EMBL/GenBank/DDBJ databases">
        <authorList>
            <person name="Sun Q."/>
            <person name="Zhou Y."/>
        </authorList>
    </citation>
    <scope>NUCLEOTIDE SEQUENCE</scope>
    <source>
        <strain evidence="4">CGMCC 1.15966</strain>
    </source>
</reference>
<keyword evidence="5" id="KW-1185">Reference proteome</keyword>
<comment type="caution">
    <text evidence="4">The sequence shown here is derived from an EMBL/GenBank/DDBJ whole genome shotgun (WGS) entry which is preliminary data.</text>
</comment>
<dbReference type="GO" id="GO:1990133">
    <property type="term" value="C:molybdopterin adenylyltransferase complex"/>
    <property type="evidence" value="ECO:0007669"/>
    <property type="project" value="TreeGrafter"/>
</dbReference>
<keyword evidence="1" id="KW-0547">Nucleotide-binding</keyword>
<proteinExistence type="inferred from homology"/>
<dbReference type="SUPFAM" id="SSF54285">
    <property type="entry name" value="MoaD/ThiS"/>
    <property type="match status" value="1"/>
</dbReference>
<dbReference type="InterPro" id="IPR016155">
    <property type="entry name" value="Mopterin_synth/thiamin_S_b"/>
</dbReference>
<evidence type="ECO:0000313" key="5">
    <source>
        <dbReference type="Proteomes" id="UP000614460"/>
    </source>
</evidence>
<sequence>MKIKLLGFGIVREIFGNQSIEIDVDEGLTVSGLRGVLETKYPKMMSLKSYMIALDEEYADENQEISNLHEIAVIPPVSGG</sequence>
<dbReference type="AlphaFoldDB" id="A0A8H9FZL5"/>
<comment type="similarity">
    <text evidence="2">Belongs to the MoaD family.</text>
</comment>
<dbReference type="GO" id="GO:0000166">
    <property type="term" value="F:nucleotide binding"/>
    <property type="evidence" value="ECO:0007669"/>
    <property type="project" value="UniProtKB-KW"/>
</dbReference>
<accession>A0A8H9FZL5</accession>
<gene>
    <name evidence="4" type="primary">moaD</name>
    <name evidence="4" type="ORF">GCM10011516_11500</name>
</gene>